<dbReference type="Gene3D" id="3.30.420.110">
    <property type="entry name" value="MutS, connector domain"/>
    <property type="match status" value="1"/>
</dbReference>
<feature type="compositionally biased region" description="Low complexity" evidence="8">
    <location>
        <begin position="254"/>
        <end position="285"/>
    </location>
</feature>
<feature type="compositionally biased region" description="Basic and acidic residues" evidence="8">
    <location>
        <begin position="71"/>
        <end position="91"/>
    </location>
</feature>
<reference evidence="10" key="2">
    <citation type="journal article" date="2023" name="Microbiol Resour">
        <title>Decontamination and Annotation of the Draft Genome Sequence of the Oomycete Lagenidium giganteum ARSEF 373.</title>
        <authorList>
            <person name="Morgan W.R."/>
            <person name="Tartar A."/>
        </authorList>
    </citation>
    <scope>NUCLEOTIDE SEQUENCE</scope>
    <source>
        <strain evidence="10">ARSEF 373</strain>
    </source>
</reference>
<dbReference type="SUPFAM" id="SSF55271">
    <property type="entry name" value="DNA repair protein MutS, domain I"/>
    <property type="match status" value="1"/>
</dbReference>
<feature type="region of interest" description="Disordered" evidence="8">
    <location>
        <begin position="57"/>
        <end position="307"/>
    </location>
</feature>
<dbReference type="Pfam" id="PF05188">
    <property type="entry name" value="MutS_II"/>
    <property type="match status" value="1"/>
</dbReference>
<evidence type="ECO:0000256" key="7">
    <source>
        <dbReference type="RuleBase" id="RU003756"/>
    </source>
</evidence>
<dbReference type="InterPro" id="IPR007861">
    <property type="entry name" value="DNA_mismatch_repair_MutS_clamp"/>
</dbReference>
<organism evidence="10 11">
    <name type="scientific">Lagenidium giganteum</name>
    <dbReference type="NCBI Taxonomy" id="4803"/>
    <lineage>
        <taxon>Eukaryota</taxon>
        <taxon>Sar</taxon>
        <taxon>Stramenopiles</taxon>
        <taxon>Oomycota</taxon>
        <taxon>Peronosporomycetes</taxon>
        <taxon>Pythiales</taxon>
        <taxon>Pythiaceae</taxon>
    </lineage>
</organism>
<accession>A0AAV2YSQ7</accession>
<comment type="caution">
    <text evidence="10">The sequence shown here is derived from an EMBL/GenBank/DDBJ whole genome shotgun (WGS) entry which is preliminary data.</text>
</comment>
<dbReference type="SUPFAM" id="SSF52540">
    <property type="entry name" value="P-loop containing nucleoside triphosphate hydrolases"/>
    <property type="match status" value="1"/>
</dbReference>
<dbReference type="FunFam" id="3.40.1170.10:FF:000002">
    <property type="entry name" value="DNA mismatch repair protein"/>
    <property type="match status" value="1"/>
</dbReference>
<dbReference type="Gene3D" id="1.10.1420.10">
    <property type="match status" value="2"/>
</dbReference>
<evidence type="ECO:0000256" key="8">
    <source>
        <dbReference type="SAM" id="MobiDB-lite"/>
    </source>
</evidence>
<dbReference type="GO" id="GO:0005524">
    <property type="term" value="F:ATP binding"/>
    <property type="evidence" value="ECO:0007669"/>
    <property type="project" value="UniProtKB-UniRule"/>
</dbReference>
<dbReference type="Pfam" id="PF05190">
    <property type="entry name" value="MutS_IV"/>
    <property type="match status" value="1"/>
</dbReference>
<dbReference type="GO" id="GO:0032301">
    <property type="term" value="C:MutSalpha complex"/>
    <property type="evidence" value="ECO:0007669"/>
    <property type="project" value="TreeGrafter"/>
</dbReference>
<dbReference type="Gene3D" id="3.40.50.300">
    <property type="entry name" value="P-loop containing nucleotide triphosphate hydrolases"/>
    <property type="match status" value="1"/>
</dbReference>
<evidence type="ECO:0000256" key="6">
    <source>
        <dbReference type="PIRNR" id="PIRNR037677"/>
    </source>
</evidence>
<keyword evidence="6 7" id="KW-0234">DNA repair</keyword>
<evidence type="ECO:0000256" key="4">
    <source>
        <dbReference type="ARBA" id="ARBA00022840"/>
    </source>
</evidence>
<evidence type="ECO:0000256" key="5">
    <source>
        <dbReference type="ARBA" id="ARBA00023125"/>
    </source>
</evidence>
<comment type="similarity">
    <text evidence="1 6 7">Belongs to the DNA mismatch repair MutS family.</text>
</comment>
<evidence type="ECO:0000256" key="2">
    <source>
        <dbReference type="ARBA" id="ARBA00022741"/>
    </source>
</evidence>
<feature type="region of interest" description="Disordered" evidence="8">
    <location>
        <begin position="1"/>
        <end position="39"/>
    </location>
</feature>
<dbReference type="FunFam" id="1.10.1420.10:FF:000005">
    <property type="entry name" value="DNA mismatch repair protein"/>
    <property type="match status" value="1"/>
</dbReference>
<dbReference type="InterPro" id="IPR000432">
    <property type="entry name" value="DNA_mismatch_repair_MutS_C"/>
</dbReference>
<dbReference type="InterPro" id="IPR016151">
    <property type="entry name" value="DNA_mismatch_repair_MutS_N"/>
</dbReference>
<dbReference type="InterPro" id="IPR017261">
    <property type="entry name" value="DNA_mismatch_repair_MutS/MSH"/>
</dbReference>
<feature type="compositionally biased region" description="Low complexity" evidence="8">
    <location>
        <begin position="7"/>
        <end position="21"/>
    </location>
</feature>
<dbReference type="SMART" id="SM00533">
    <property type="entry name" value="MUTSd"/>
    <property type="match status" value="1"/>
</dbReference>
<feature type="domain" description="DNA mismatch repair proteins mutS family" evidence="9">
    <location>
        <begin position="1158"/>
        <end position="1174"/>
    </location>
</feature>
<dbReference type="Proteomes" id="UP001146120">
    <property type="component" value="Unassembled WGS sequence"/>
</dbReference>
<dbReference type="InterPro" id="IPR007695">
    <property type="entry name" value="DNA_mismatch_repair_MutS-lik_N"/>
</dbReference>
<dbReference type="Pfam" id="PF05192">
    <property type="entry name" value="MutS_III"/>
    <property type="match status" value="1"/>
</dbReference>
<dbReference type="PIRSF" id="PIRSF037677">
    <property type="entry name" value="DNA_mis_repair_Msh6"/>
    <property type="match status" value="1"/>
</dbReference>
<feature type="compositionally biased region" description="Acidic residues" evidence="8">
    <location>
        <begin position="202"/>
        <end position="244"/>
    </location>
</feature>
<comment type="function">
    <text evidence="6 7">Component of the post-replicative DNA mismatch repair system (MMR).</text>
</comment>
<dbReference type="InterPro" id="IPR007860">
    <property type="entry name" value="DNA_mmatch_repair_MutS_con_dom"/>
</dbReference>
<dbReference type="Gene3D" id="3.40.1170.10">
    <property type="entry name" value="DNA repair protein MutS, domain I"/>
    <property type="match status" value="1"/>
</dbReference>
<dbReference type="GO" id="GO:0006298">
    <property type="term" value="P:mismatch repair"/>
    <property type="evidence" value="ECO:0007669"/>
    <property type="project" value="InterPro"/>
</dbReference>
<dbReference type="Pfam" id="PF01624">
    <property type="entry name" value="MutS_I"/>
    <property type="match status" value="1"/>
</dbReference>
<dbReference type="EMBL" id="DAKRPA010000169">
    <property type="protein sequence ID" value="DAZ96388.1"/>
    <property type="molecule type" value="Genomic_DNA"/>
</dbReference>
<dbReference type="PANTHER" id="PTHR11361">
    <property type="entry name" value="DNA MISMATCH REPAIR PROTEIN MUTS FAMILY MEMBER"/>
    <property type="match status" value="1"/>
</dbReference>
<feature type="region of interest" description="Disordered" evidence="8">
    <location>
        <begin position="330"/>
        <end position="352"/>
    </location>
</feature>
<dbReference type="PANTHER" id="PTHR11361:SF148">
    <property type="entry name" value="DNA MISMATCH REPAIR PROTEIN MSH6"/>
    <property type="match status" value="1"/>
</dbReference>
<feature type="compositionally biased region" description="Polar residues" evidence="8">
    <location>
        <begin position="288"/>
        <end position="301"/>
    </location>
</feature>
<evidence type="ECO:0000256" key="1">
    <source>
        <dbReference type="ARBA" id="ARBA00006271"/>
    </source>
</evidence>
<keyword evidence="11" id="KW-1185">Reference proteome</keyword>
<protein>
    <recommendedName>
        <fullName evidence="6">DNA mismatch repair protein</fullName>
    </recommendedName>
</protein>
<dbReference type="GO" id="GO:0140664">
    <property type="term" value="F:ATP-dependent DNA damage sensor activity"/>
    <property type="evidence" value="ECO:0007669"/>
    <property type="project" value="InterPro"/>
</dbReference>
<feature type="compositionally biased region" description="Basic and acidic residues" evidence="8">
    <location>
        <begin position="123"/>
        <end position="136"/>
    </location>
</feature>
<keyword evidence="4 6" id="KW-0067">ATP-binding</keyword>
<keyword evidence="5 6" id="KW-0238">DNA-binding</keyword>
<dbReference type="InterPro" id="IPR027417">
    <property type="entry name" value="P-loop_NTPase"/>
</dbReference>
<dbReference type="SUPFAM" id="SSF53150">
    <property type="entry name" value="DNA repair protein MutS, domain II"/>
    <property type="match status" value="1"/>
</dbReference>
<keyword evidence="3 6" id="KW-0227">DNA damage</keyword>
<feature type="compositionally biased region" description="Basic and acidic residues" evidence="8">
    <location>
        <begin position="334"/>
        <end position="352"/>
    </location>
</feature>
<dbReference type="NCBIfam" id="NF003810">
    <property type="entry name" value="PRK05399.1"/>
    <property type="match status" value="1"/>
</dbReference>
<keyword evidence="2 6" id="KW-0547">Nucleotide-binding</keyword>
<dbReference type="PROSITE" id="PS00486">
    <property type="entry name" value="DNA_MISMATCH_REPAIR_2"/>
    <property type="match status" value="1"/>
</dbReference>
<evidence type="ECO:0000256" key="3">
    <source>
        <dbReference type="ARBA" id="ARBA00022763"/>
    </source>
</evidence>
<dbReference type="InterPro" id="IPR036678">
    <property type="entry name" value="MutS_con_dom_sf"/>
</dbReference>
<sequence length="1316" mass="145655">MKKQQTSLLSFFSPPSGSKPLTAKPSSATKAGNGTAKGTATCGALPAMKMALTNRVLGPVDAGGKGSTTRKRIDFSPKASRKEASEAKDAKPPSSVKQAVPVVKASPVQKKSTDDGEAVDSSKSAEKTPTKRKGYEDFLGTSSEEESEGKSKETPRKRLRRTPVKVIVRDDSDSDEEMPEPPAAAATTPSNRRKASRRVEVSSEEEWDGAKDEEESEFSGGEEDEATDDDDDDDEVDEEEEEEEIKPRRGRKGATTNKKTTAKASAAKSSLQSPQPRSRASPSKANAGFSSPMPSTPQKTAPSPGAELAEAGAAGVNGVFGAGNHIHDSLPWLNDKRRDINGNKPDSPDYDPRTVYIPPEFLKKETPAMVQWWEVKARNMDTVLFFKVGKFYELFHMDADIGFKELGLIYMKGEKAHSGFPEIAYSKMSSQLVAKGYRVARVEQTETPEMLKERNSTSAKKAKVVRREICSMLSPGTNTISFLDAPMKSQSDVAAQLLAIKERAESKNSVRLGVCLVDCATGAFQLGEFDDSEQRDRLQTLLAQHHVVEIVSERGGLSDDTKTTLKHGAPGAVRSELRVGKEFWDANSTINEIERAGYFQEQGWPEQVQALLNIDKTPKDDAQLAISAFGGCIWHLRRSIIDHELVSLCNFERYRPADEEAKEQRASVAACKGELNQQYVVLDAQTIQNLEILQNNFNGTRSGSLIDIMDKTVTHFGKRMFQDWVLKPLCKVADINARLDAVQELTTALGVVDDVRSSLRKLPDIERILSRIHALGSSYRSKEHPDSRAIMYEANTYNIRKIRDFLSVLHGFEASMELLDRMAPRFEEFESPILRGLLKQYDPENTANASSGQFPALHSKLAFFKRSFDQEAAQKSGVIVPQEGVDPDYDGACTDITNIEQEFQEYLEEQRRALKCKQVVYWATKKKEDRYQLEVPESACSKQPKEYELKSRKKGYKRFHTPTIRDLLAQLAKAEERKEIALKDQMRRIFHKFDEDYRHWMKAVQCLAVLDCLLSLAHVSAHNDGYVRPELVSAATDNGGAPFIDIGEGVHPCVAASFDGGDFIPNDTRLGLDKGKGRMIVLSGPNMGGKSTLLRQTCVLALMAQIGCFVPAVKCRMSPVDRIFTRIGASDRILAGQSTLYVELAETATILNHATTHSLVILDELGRGTSTFDGTAIAYSVIEHLLREVQCRALFATHYHSLVEEYLDDDKVLLGHMGCLVDPENDNKVTFLYKFADGMCPKSYGLNVAMLAKLPDEVVECAARKSEQFETALQANSHVHLEATKIAQHVQDLLAQEPVDQQALQALWKAARALVA</sequence>
<gene>
    <name evidence="10" type="ORF">N0F65_010755</name>
</gene>
<dbReference type="Pfam" id="PF00488">
    <property type="entry name" value="MutS_V"/>
    <property type="match status" value="1"/>
</dbReference>
<dbReference type="InterPro" id="IPR036187">
    <property type="entry name" value="DNA_mismatch_repair_MutS_sf"/>
</dbReference>
<name>A0AAV2YSQ7_9STRA</name>
<evidence type="ECO:0000259" key="9">
    <source>
        <dbReference type="PROSITE" id="PS00486"/>
    </source>
</evidence>
<dbReference type="SMART" id="SM00534">
    <property type="entry name" value="MUTSac"/>
    <property type="match status" value="1"/>
</dbReference>
<evidence type="ECO:0000313" key="11">
    <source>
        <dbReference type="Proteomes" id="UP001146120"/>
    </source>
</evidence>
<feature type="compositionally biased region" description="Polar residues" evidence="8">
    <location>
        <begin position="24"/>
        <end position="38"/>
    </location>
</feature>
<proteinExistence type="inferred from homology"/>
<dbReference type="InterPro" id="IPR007696">
    <property type="entry name" value="DNA_mismatch_repair_MutS_core"/>
</dbReference>
<dbReference type="GO" id="GO:0030983">
    <property type="term" value="F:mismatched DNA binding"/>
    <property type="evidence" value="ECO:0007669"/>
    <property type="project" value="UniProtKB-UniRule"/>
</dbReference>
<evidence type="ECO:0000313" key="10">
    <source>
        <dbReference type="EMBL" id="DAZ96388.1"/>
    </source>
</evidence>
<dbReference type="SUPFAM" id="SSF48334">
    <property type="entry name" value="DNA repair protein MutS, domain III"/>
    <property type="match status" value="1"/>
</dbReference>
<dbReference type="InterPro" id="IPR045076">
    <property type="entry name" value="MutS"/>
</dbReference>
<reference evidence="10" key="1">
    <citation type="submission" date="2022-11" db="EMBL/GenBank/DDBJ databases">
        <authorList>
            <person name="Morgan W.R."/>
            <person name="Tartar A."/>
        </authorList>
    </citation>
    <scope>NUCLEOTIDE SEQUENCE</scope>
    <source>
        <strain evidence="10">ARSEF 373</strain>
    </source>
</reference>